<gene>
    <name evidence="2" type="ORF">FFWV33_06270</name>
</gene>
<evidence type="ECO:0000313" key="3">
    <source>
        <dbReference type="Proteomes" id="UP000244527"/>
    </source>
</evidence>
<evidence type="ECO:0008006" key="4">
    <source>
        <dbReference type="Google" id="ProtNLM"/>
    </source>
</evidence>
<sequence>MKNLKIALVVAFISLFSNAALAQIDPIDKDGLALGGYDVVAYHTVNKAVKGNKAIVEKIGATEYRFVSKANAKAFKANPEKYLPACAGYCAWGVAAKDSKFSMNPETFKVVDNKLYLFFNGDFNGSQVNTLDIWNKDEATYLKTIDTKWSKIQ</sequence>
<dbReference type="RefSeq" id="WP_108740117.1">
    <property type="nucleotide sequence ID" value="NZ_CP020918.1"/>
</dbReference>
<organism evidence="2 3">
    <name type="scientific">Flavobacterium faecale</name>
    <dbReference type="NCBI Taxonomy" id="1355330"/>
    <lineage>
        <taxon>Bacteria</taxon>
        <taxon>Pseudomonadati</taxon>
        <taxon>Bacteroidota</taxon>
        <taxon>Flavobacteriia</taxon>
        <taxon>Flavobacteriales</taxon>
        <taxon>Flavobacteriaceae</taxon>
        <taxon>Flavobacterium</taxon>
    </lineage>
</organism>
<dbReference type="Proteomes" id="UP000244527">
    <property type="component" value="Chromosome"/>
</dbReference>
<dbReference type="AlphaFoldDB" id="A0A2S1LBT3"/>
<reference evidence="2 3" key="1">
    <citation type="submission" date="2017-04" db="EMBL/GenBank/DDBJ databases">
        <title>Compelte genome sequence of WV33.</title>
        <authorList>
            <person name="Lee P.C."/>
        </authorList>
    </citation>
    <scope>NUCLEOTIDE SEQUENCE [LARGE SCALE GENOMIC DNA]</scope>
    <source>
        <strain evidence="2 3">WV33</strain>
    </source>
</reference>
<feature type="chain" id="PRO_5015459903" description="YHS domain protein" evidence="1">
    <location>
        <begin position="23"/>
        <end position="153"/>
    </location>
</feature>
<keyword evidence="1" id="KW-0732">Signal</keyword>
<evidence type="ECO:0000256" key="1">
    <source>
        <dbReference type="SAM" id="SignalP"/>
    </source>
</evidence>
<dbReference type="OrthoDB" id="344729at2"/>
<keyword evidence="3" id="KW-1185">Reference proteome</keyword>
<protein>
    <recommendedName>
        <fullName evidence="4">YHS domain protein</fullName>
    </recommendedName>
</protein>
<dbReference type="NCBIfam" id="NF041384">
    <property type="entry name" value="YHS_seleno_dom"/>
    <property type="match status" value="1"/>
</dbReference>
<feature type="signal peptide" evidence="1">
    <location>
        <begin position="1"/>
        <end position="22"/>
    </location>
</feature>
<dbReference type="KEGG" id="ffa:FFWV33_06270"/>
<accession>A0A2S1LBT3</accession>
<proteinExistence type="predicted"/>
<name>A0A2S1LBT3_9FLAO</name>
<evidence type="ECO:0000313" key="2">
    <source>
        <dbReference type="EMBL" id="AWG21167.1"/>
    </source>
</evidence>
<dbReference type="EMBL" id="CP020918">
    <property type="protein sequence ID" value="AWG21167.1"/>
    <property type="molecule type" value="Genomic_DNA"/>
</dbReference>